<accession>A0A223LEG6</accession>
<name>A0A223LEG6_9CAUD</name>
<evidence type="ECO:0000313" key="2">
    <source>
        <dbReference type="Proteomes" id="UP000226092"/>
    </source>
</evidence>
<dbReference type="RefSeq" id="YP_009834437.1">
    <property type="nucleotide sequence ID" value="NC_048673.1"/>
</dbReference>
<protein>
    <submittedName>
        <fullName evidence="1">Uncharacterized protein</fullName>
    </submittedName>
</protein>
<dbReference type="Proteomes" id="UP000226092">
    <property type="component" value="Segment"/>
</dbReference>
<sequence>MKFSRESGEYSVESRDILPIIDEHVRTRMEKHKSELNAIEDNEKFVIELSKLFYIYKPTDQVIDEISDEVLKLYPNVNVDDLYYWIYEQYTLELVNFNISTRLFRRSDIRNKKKNDLS</sequence>
<evidence type="ECO:0000313" key="1">
    <source>
        <dbReference type="EMBL" id="ASU00415.1"/>
    </source>
</evidence>
<proteinExistence type="predicted"/>
<keyword evidence="2" id="KW-1185">Reference proteome</keyword>
<dbReference type="GeneID" id="55604504"/>
<dbReference type="EMBL" id="MF448340">
    <property type="protein sequence ID" value="ASU00415.1"/>
    <property type="molecule type" value="Genomic_DNA"/>
</dbReference>
<organism evidence="1 2">
    <name type="scientific">Aeromonas phage AS-zj</name>
    <dbReference type="NCBI Taxonomy" id="2024208"/>
    <lineage>
        <taxon>Viruses</taxon>
        <taxon>Duplodnaviria</taxon>
        <taxon>Heunggongvirae</taxon>
        <taxon>Uroviricota</taxon>
        <taxon>Caudoviricetes</taxon>
        <taxon>Pantevenvirales</taxon>
        <taxon>Straboviridae</taxon>
        <taxon>Emmerichvirinae</taxon>
        <taxon>Ceceduovirus</taxon>
        <taxon>Ceceduovirus aszj</taxon>
    </lineage>
</organism>
<dbReference type="KEGG" id="vg:55604504"/>
<reference evidence="1 2" key="1">
    <citation type="submission" date="2017-07" db="EMBL/GenBank/DDBJ databases">
        <title>In vitro design and evaluation of phage cocktails against multidrug-resistant Aeromonas salmonicida.</title>
        <authorList>
            <person name="Chen L."/>
            <person name="Yuan S."/>
            <person name="Ma Y."/>
        </authorList>
    </citation>
    <scope>NUCLEOTIDE SEQUENCE [LARGE SCALE GENOMIC DNA]</scope>
</reference>